<accession>A0A1M5Q9S5</accession>
<gene>
    <name evidence="5" type="ORF">SAMN05444169_5787</name>
</gene>
<dbReference type="InterPro" id="IPR028082">
    <property type="entry name" value="Peripla_BP_I"/>
</dbReference>
<dbReference type="PROSITE" id="PS51318">
    <property type="entry name" value="TAT"/>
    <property type="match status" value="1"/>
</dbReference>
<evidence type="ECO:0000259" key="4">
    <source>
        <dbReference type="Pfam" id="PF13458"/>
    </source>
</evidence>
<dbReference type="GO" id="GO:0006865">
    <property type="term" value="P:amino acid transport"/>
    <property type="evidence" value="ECO:0007669"/>
    <property type="project" value="UniProtKB-KW"/>
</dbReference>
<keyword evidence="3" id="KW-0029">Amino-acid transport</keyword>
<dbReference type="AlphaFoldDB" id="A0A1M5Q9S5"/>
<comment type="similarity">
    <text evidence="1">Belongs to the leucine-binding protein family.</text>
</comment>
<dbReference type="PANTHER" id="PTHR30483:SF6">
    <property type="entry name" value="PERIPLASMIC BINDING PROTEIN OF ABC TRANSPORTER FOR NATURAL AMINO ACIDS"/>
    <property type="match status" value="1"/>
</dbReference>
<dbReference type="PANTHER" id="PTHR30483">
    <property type="entry name" value="LEUCINE-SPECIFIC-BINDING PROTEIN"/>
    <property type="match status" value="1"/>
</dbReference>
<proteinExistence type="inferred from homology"/>
<reference evidence="5 6" key="1">
    <citation type="submission" date="2016-11" db="EMBL/GenBank/DDBJ databases">
        <authorList>
            <person name="Jaros S."/>
            <person name="Januszkiewicz K."/>
            <person name="Wedrychowicz H."/>
        </authorList>
    </citation>
    <scope>NUCLEOTIDE SEQUENCE [LARGE SCALE GENOMIC DNA]</scope>
    <source>
        <strain evidence="5 6">GAS242</strain>
    </source>
</reference>
<organism evidence="5 6">
    <name type="scientific">Bradyrhizobium erythrophlei</name>
    <dbReference type="NCBI Taxonomy" id="1437360"/>
    <lineage>
        <taxon>Bacteria</taxon>
        <taxon>Pseudomonadati</taxon>
        <taxon>Pseudomonadota</taxon>
        <taxon>Alphaproteobacteria</taxon>
        <taxon>Hyphomicrobiales</taxon>
        <taxon>Nitrobacteraceae</taxon>
        <taxon>Bradyrhizobium</taxon>
    </lineage>
</organism>
<evidence type="ECO:0000256" key="3">
    <source>
        <dbReference type="ARBA" id="ARBA00022970"/>
    </source>
</evidence>
<keyword evidence="3" id="KW-0813">Transport</keyword>
<dbReference type="Pfam" id="PF13458">
    <property type="entry name" value="Peripla_BP_6"/>
    <property type="match status" value="1"/>
</dbReference>
<dbReference type="OrthoDB" id="9783240at2"/>
<dbReference type="InterPro" id="IPR006311">
    <property type="entry name" value="TAT_signal"/>
</dbReference>
<sequence length="420" mass="45062">MVSSIKRREFLGGAVGTALLTAFPPRAEAADDILIGVPTAQSSPVGVGDHKDWLNGVTVGIDEVNAAGGVKGRKLRIEVVDIDVLTPEGTVGAIQSLNGKKVHAIASAFVLIPQPAMDAAAATKVPYLHGNTALSSLELVKSNPAKYKNIFQIDGAETWYGYGFVRYLDKIVAAGSWQPKNNKIHIVQEQIAYTQVISKSVQQAIAESKGKWAVGAITDIQFPVQDWSPVLRALHDTDAGVIFIDHWVAAELAAFAQQFSGDPVKGSLVYLQYGPSQPEFLKLAAGSAEGMIWGTVVGTHADAAGQAFRKTYTKRFGDNMGIVYTGSGYDTVKMLAGVWGTVDPSDFDGVGAAIRKLRYEGVCGTYTFDRPEQAPLVHPWQTEDVKAGISHLLLQVQGGQHKIIAPDELAEVKIKPAPWF</sequence>
<name>A0A1M5Q9S5_9BRAD</name>
<feature type="domain" description="Leucine-binding protein" evidence="4">
    <location>
        <begin position="33"/>
        <end position="381"/>
    </location>
</feature>
<evidence type="ECO:0000256" key="2">
    <source>
        <dbReference type="ARBA" id="ARBA00022729"/>
    </source>
</evidence>
<protein>
    <submittedName>
        <fullName evidence="5">Amino acid/amide ABC transporter substrate-binding protein, HAAT family</fullName>
    </submittedName>
</protein>
<evidence type="ECO:0000313" key="5">
    <source>
        <dbReference type="EMBL" id="SHH10855.1"/>
    </source>
</evidence>
<dbReference type="InterPro" id="IPR028081">
    <property type="entry name" value="Leu-bd"/>
</dbReference>
<evidence type="ECO:0000313" key="6">
    <source>
        <dbReference type="Proteomes" id="UP000190675"/>
    </source>
</evidence>
<dbReference type="SUPFAM" id="SSF53822">
    <property type="entry name" value="Periplasmic binding protein-like I"/>
    <property type="match status" value="1"/>
</dbReference>
<dbReference type="Proteomes" id="UP000190675">
    <property type="component" value="Chromosome I"/>
</dbReference>
<dbReference type="RefSeq" id="WP_079568860.1">
    <property type="nucleotide sequence ID" value="NZ_LT670818.1"/>
</dbReference>
<keyword evidence="2" id="KW-0732">Signal</keyword>
<dbReference type="Gene3D" id="3.40.50.2300">
    <property type="match status" value="2"/>
</dbReference>
<dbReference type="EMBL" id="LT670818">
    <property type="protein sequence ID" value="SHH10855.1"/>
    <property type="molecule type" value="Genomic_DNA"/>
</dbReference>
<evidence type="ECO:0000256" key="1">
    <source>
        <dbReference type="ARBA" id="ARBA00010062"/>
    </source>
</evidence>
<dbReference type="InterPro" id="IPR051010">
    <property type="entry name" value="BCAA_transport"/>
</dbReference>